<dbReference type="Pfam" id="PF24938">
    <property type="entry name" value="DUF7755"/>
    <property type="match status" value="2"/>
</dbReference>
<feature type="domain" description="DUF7755" evidence="2">
    <location>
        <begin position="91"/>
        <end position="133"/>
    </location>
</feature>
<sequence>MHQLSTGRVGALVCPHVAILASRPKPSFRPVLCRGLPGFGSSGLPKATSNEWQVPSNLLPSRSPGSAEGSPSSSIDGSTNSSSRSSSKSTVYTVRLTTSWDRGAALSEPMAGVNVCLISKDGSAVLHRIAPVNDPRDNLQVMQQICSLVGEESGADCSSVSSMDAPAWPAGKEPVAKLRFQEGAVDEVSFVAQELGDLAAIMLAPEGGSWMCNEVDVSSSRTSHTDRFVCRKRLGGRKGEPAAYLTPVPPDAVVYGSGETARVITKEQAAVLQAMSLADYSALKSRLLITTALLTLGGSGVAAVASGVEAAVPFAIGGMAGLLYQLLLQLGADAAVATAASQSDAAQPGRATGSAAAAAGDAQQGFQARMLQLLGSSAVRLALLTSAALLALWAVQESGTRDGAGEGVLLQLTPVDAWQLGLGLCGFMMYKIAVLGVSLVPVQQGKVPQPAQQVEKNA</sequence>
<feature type="compositionally biased region" description="Low complexity" evidence="1">
    <location>
        <begin position="60"/>
        <end position="88"/>
    </location>
</feature>
<gene>
    <name evidence="3" type="ORF">OEZ85_009881</name>
</gene>
<keyword evidence="4" id="KW-1185">Reference proteome</keyword>
<evidence type="ECO:0000313" key="3">
    <source>
        <dbReference type="EMBL" id="WIA18421.1"/>
    </source>
</evidence>
<dbReference type="PANTHER" id="PTHR36330:SF2">
    <property type="entry name" value="LIPASE_LIPOOXYGENASE, PLAT_LH2 FAMILY PROTEIN"/>
    <property type="match status" value="1"/>
</dbReference>
<dbReference type="Proteomes" id="UP001244341">
    <property type="component" value="Chromosome 9b"/>
</dbReference>
<dbReference type="EMBL" id="CP126216">
    <property type="protein sequence ID" value="WIA18421.1"/>
    <property type="molecule type" value="Genomic_DNA"/>
</dbReference>
<proteinExistence type="predicted"/>
<name>A0ABY8UE86_TETOB</name>
<dbReference type="Gene3D" id="2.60.60.20">
    <property type="entry name" value="PLAT/LH2 domain"/>
    <property type="match status" value="1"/>
</dbReference>
<evidence type="ECO:0000259" key="2">
    <source>
        <dbReference type="Pfam" id="PF24938"/>
    </source>
</evidence>
<evidence type="ECO:0000256" key="1">
    <source>
        <dbReference type="SAM" id="MobiDB-lite"/>
    </source>
</evidence>
<feature type="compositionally biased region" description="Polar residues" evidence="1">
    <location>
        <begin position="47"/>
        <end position="59"/>
    </location>
</feature>
<dbReference type="InterPro" id="IPR056657">
    <property type="entry name" value="DUF7755"/>
</dbReference>
<reference evidence="3 4" key="1">
    <citation type="submission" date="2023-05" db="EMBL/GenBank/DDBJ databases">
        <title>A 100% complete, gapless, phased diploid assembly of the Scenedesmus obliquus UTEX 3031 genome.</title>
        <authorList>
            <person name="Biondi T.C."/>
            <person name="Hanschen E.R."/>
            <person name="Kwon T."/>
            <person name="Eng W."/>
            <person name="Kruse C.P.S."/>
            <person name="Koehler S.I."/>
            <person name="Kunde Y."/>
            <person name="Gleasner C.D."/>
            <person name="You Mak K.T."/>
            <person name="Polle J."/>
            <person name="Hovde B.T."/>
            <person name="Starkenburg S.R."/>
        </authorList>
    </citation>
    <scope>NUCLEOTIDE SEQUENCE [LARGE SCALE GENOMIC DNA]</scope>
    <source>
        <strain evidence="3 4">DOE0152z</strain>
    </source>
</reference>
<accession>A0ABY8UE86</accession>
<protein>
    <recommendedName>
        <fullName evidence="2">DUF7755 domain-containing protein</fullName>
    </recommendedName>
</protein>
<organism evidence="3 4">
    <name type="scientific">Tetradesmus obliquus</name>
    <name type="common">Green alga</name>
    <name type="synonym">Acutodesmus obliquus</name>
    <dbReference type="NCBI Taxonomy" id="3088"/>
    <lineage>
        <taxon>Eukaryota</taxon>
        <taxon>Viridiplantae</taxon>
        <taxon>Chlorophyta</taxon>
        <taxon>core chlorophytes</taxon>
        <taxon>Chlorophyceae</taxon>
        <taxon>CS clade</taxon>
        <taxon>Sphaeropleales</taxon>
        <taxon>Scenedesmaceae</taxon>
        <taxon>Tetradesmus</taxon>
    </lineage>
</organism>
<feature type="region of interest" description="Disordered" evidence="1">
    <location>
        <begin position="44"/>
        <end position="88"/>
    </location>
</feature>
<evidence type="ECO:0000313" key="4">
    <source>
        <dbReference type="Proteomes" id="UP001244341"/>
    </source>
</evidence>
<feature type="domain" description="DUF7755" evidence="2">
    <location>
        <begin position="172"/>
        <end position="220"/>
    </location>
</feature>
<dbReference type="PANTHER" id="PTHR36330">
    <property type="entry name" value="LIPASE/LIPOOXYGENASE, PLAT/LH2 FAMILY PROTEIN"/>
    <property type="match status" value="1"/>
</dbReference>